<evidence type="ECO:0000313" key="2">
    <source>
        <dbReference type="Proteomes" id="UP000000391"/>
    </source>
</evidence>
<dbReference type="Proteomes" id="UP000000391">
    <property type="component" value="Chromosome"/>
</dbReference>
<organism evidence="1 2">
    <name type="scientific">Methanohalobium evestigatum (strain ATCC BAA-1072 / DSM 3721 / NBRC 107634 / OCM 161 / Z-7303)</name>
    <dbReference type="NCBI Taxonomy" id="644295"/>
    <lineage>
        <taxon>Archaea</taxon>
        <taxon>Methanobacteriati</taxon>
        <taxon>Methanobacteriota</taxon>
        <taxon>Stenosarchaea group</taxon>
        <taxon>Methanomicrobia</taxon>
        <taxon>Methanosarcinales</taxon>
        <taxon>Methanosarcinaceae</taxon>
        <taxon>Methanohalobium</taxon>
    </lineage>
</organism>
<dbReference type="EMBL" id="CP002069">
    <property type="protein sequence ID" value="ADI74895.1"/>
    <property type="molecule type" value="Genomic_DNA"/>
</dbReference>
<dbReference type="Gene3D" id="2.160.10.10">
    <property type="entry name" value="Hexapeptide repeat proteins"/>
    <property type="match status" value="2"/>
</dbReference>
<dbReference type="HOGENOM" id="CLU_040510_1_0_2"/>
<dbReference type="KEGG" id="mev:Metev_2067"/>
<name>D7EBQ3_METEZ</name>
<dbReference type="STRING" id="644295.Metev_2067"/>
<gene>
    <name evidence="1" type="ordered locus">Metev_2067</name>
</gene>
<reference evidence="1 2" key="1">
    <citation type="submission" date="2010-06" db="EMBL/GenBank/DDBJ databases">
        <title>Complete sequence chromosome of Methanohalobium evestigatum Z-7303.</title>
        <authorList>
            <consortium name="US DOE Joint Genome Institute"/>
            <person name="Lucas S."/>
            <person name="Copeland A."/>
            <person name="Lapidus A."/>
            <person name="Cheng J.-F."/>
            <person name="Bruce D."/>
            <person name="Goodwin L."/>
            <person name="Pitluck S."/>
            <person name="Saunders E."/>
            <person name="Detter J.C."/>
            <person name="Han C."/>
            <person name="Tapia R."/>
            <person name="Land M."/>
            <person name="Hauser L."/>
            <person name="Kyrpides N."/>
            <person name="Mikhailova N."/>
            <person name="Sieprawska-Lupa M."/>
            <person name="Whitman W.B."/>
            <person name="Anderson I."/>
            <person name="Woyke T."/>
        </authorList>
    </citation>
    <scope>NUCLEOTIDE SEQUENCE [LARGE SCALE GENOMIC DNA]</scope>
    <source>
        <strain evidence="2">ATCC BAA-1072 / DSM 3721 / NBRC 107634 / OCM 161 / Z-7303</strain>
    </source>
</reference>
<dbReference type="InterPro" id="IPR011004">
    <property type="entry name" value="Trimer_LpxA-like_sf"/>
</dbReference>
<keyword evidence="2" id="KW-1185">Reference proteome</keyword>
<evidence type="ECO:0008006" key="3">
    <source>
        <dbReference type="Google" id="ProtNLM"/>
    </source>
</evidence>
<dbReference type="SUPFAM" id="SSF51161">
    <property type="entry name" value="Trimeric LpxA-like enzymes"/>
    <property type="match status" value="1"/>
</dbReference>
<protein>
    <recommendedName>
        <fullName evidence="3">Acyltransferase</fullName>
    </recommendedName>
</protein>
<sequence>MTDTKEDFLKNLVIPDNTKMEEHNIVVDGGVIVGSHSNINYGIIANSAILGESVQVSGDLTTTSEVRIDTLSKIGGSVKTDSNAYIGELVSINGKLIVNGDLDVGNNVKINDGFVAKGWIMVRNPIPVMVYLFLYISELLRLGKDEEVEKALEELFEDEELEESMEPGAMVVPNSSRISMDSIHVPAHASIGNNCRLIGNIRSSSFDMGDDTTLYGSIRTHNDITIGKNNNIHGNIVSKKNVTIDKETHILGEVSANTIFIHENARVDGLMRAPGGLSFKREDEIENTKDDEDTDKKELIKLDI</sequence>
<evidence type="ECO:0000313" key="1">
    <source>
        <dbReference type="EMBL" id="ADI74895.1"/>
    </source>
</evidence>
<dbReference type="AlphaFoldDB" id="D7EBQ3"/>
<proteinExistence type="predicted"/>
<accession>D7EBQ3</accession>